<evidence type="ECO:0000256" key="6">
    <source>
        <dbReference type="ARBA" id="ARBA00022679"/>
    </source>
</evidence>
<dbReference type="FunFam" id="3.30.200.20:FF:000927">
    <property type="entry name" value="Cyclin-dependent kinase 2"/>
    <property type="match status" value="1"/>
</dbReference>
<gene>
    <name evidence="17" type="ORF">M513_06869</name>
    <name evidence="18" type="ORF">M514_06869</name>
</gene>
<comment type="catalytic activity">
    <reaction evidence="14">
        <text>L-seryl-[protein] + ATP = O-phospho-L-seryl-[protein] + ADP + H(+)</text>
        <dbReference type="Rhea" id="RHEA:17989"/>
        <dbReference type="Rhea" id="RHEA-COMP:9863"/>
        <dbReference type="Rhea" id="RHEA-COMP:11604"/>
        <dbReference type="ChEBI" id="CHEBI:15378"/>
        <dbReference type="ChEBI" id="CHEBI:29999"/>
        <dbReference type="ChEBI" id="CHEBI:30616"/>
        <dbReference type="ChEBI" id="CHEBI:83421"/>
        <dbReference type="ChEBI" id="CHEBI:456216"/>
        <dbReference type="EC" id="2.7.11.22"/>
    </reaction>
</comment>
<evidence type="ECO:0000256" key="5">
    <source>
        <dbReference type="ARBA" id="ARBA00022618"/>
    </source>
</evidence>
<feature type="domain" description="Protein kinase" evidence="16">
    <location>
        <begin position="266"/>
        <end position="550"/>
    </location>
</feature>
<dbReference type="SMART" id="SM00220">
    <property type="entry name" value="S_TKc"/>
    <property type="match status" value="2"/>
</dbReference>
<dbReference type="PANTHER" id="PTHR24056:SF334">
    <property type="entry name" value="CYCLIN-DEPENDENT KINASE 1"/>
    <property type="match status" value="1"/>
</dbReference>
<comment type="similarity">
    <text evidence="2">Belongs to the protein kinase superfamily. CMGC Ser/Thr protein kinase family. CDC2/CDKX subfamily.</text>
</comment>
<dbReference type="GO" id="GO:0051301">
    <property type="term" value="P:cell division"/>
    <property type="evidence" value="ECO:0007669"/>
    <property type="project" value="UniProtKB-KW"/>
</dbReference>
<keyword evidence="12" id="KW-0131">Cell cycle</keyword>
<dbReference type="InterPro" id="IPR011009">
    <property type="entry name" value="Kinase-like_dom_sf"/>
</dbReference>
<keyword evidence="4" id="KW-0597">Phosphoprotein</keyword>
<keyword evidence="8" id="KW-0498">Mitosis</keyword>
<keyword evidence="19" id="KW-1185">Reference proteome</keyword>
<comment type="catalytic activity">
    <reaction evidence="15">
        <text>[DNA-directed RNA polymerase] + ATP = phospho-[DNA-directed RNA polymerase] + ADP + H(+)</text>
        <dbReference type="Rhea" id="RHEA:10216"/>
        <dbReference type="Rhea" id="RHEA-COMP:11321"/>
        <dbReference type="Rhea" id="RHEA-COMP:11322"/>
        <dbReference type="ChEBI" id="CHEBI:15378"/>
        <dbReference type="ChEBI" id="CHEBI:30616"/>
        <dbReference type="ChEBI" id="CHEBI:43176"/>
        <dbReference type="ChEBI" id="CHEBI:68546"/>
        <dbReference type="ChEBI" id="CHEBI:456216"/>
        <dbReference type="EC" id="2.7.11.23"/>
    </reaction>
</comment>
<keyword evidence="6" id="KW-0808">Transferase</keyword>
<protein>
    <recommendedName>
        <fullName evidence="16">Protein kinase domain-containing protein</fullName>
    </recommendedName>
</protein>
<dbReference type="FunFam" id="1.10.510.10:FF:000706">
    <property type="entry name" value="Cyclin-dependent kinase 1"/>
    <property type="match status" value="1"/>
</dbReference>
<evidence type="ECO:0000256" key="14">
    <source>
        <dbReference type="ARBA" id="ARBA00048367"/>
    </source>
</evidence>
<dbReference type="EMBL" id="KL363229">
    <property type="protein sequence ID" value="KFD52306.1"/>
    <property type="molecule type" value="Genomic_DNA"/>
</dbReference>
<dbReference type="EMBL" id="KL367521">
    <property type="protein sequence ID" value="KFD66758.1"/>
    <property type="molecule type" value="Genomic_DNA"/>
</dbReference>
<proteinExistence type="inferred from homology"/>
<dbReference type="GO" id="GO:0007095">
    <property type="term" value="P:mitotic G2 DNA damage checkpoint signaling"/>
    <property type="evidence" value="ECO:0007669"/>
    <property type="project" value="TreeGrafter"/>
</dbReference>
<evidence type="ECO:0000256" key="2">
    <source>
        <dbReference type="ARBA" id="ARBA00006485"/>
    </source>
</evidence>
<feature type="domain" description="Protein kinase" evidence="16">
    <location>
        <begin position="12"/>
        <end position="272"/>
    </location>
</feature>
<evidence type="ECO:0000256" key="9">
    <source>
        <dbReference type="ARBA" id="ARBA00022777"/>
    </source>
</evidence>
<comment type="catalytic activity">
    <reaction evidence="13">
        <text>L-threonyl-[protein] + ATP = O-phospho-L-threonyl-[protein] + ADP + H(+)</text>
        <dbReference type="Rhea" id="RHEA:46608"/>
        <dbReference type="Rhea" id="RHEA-COMP:11060"/>
        <dbReference type="Rhea" id="RHEA-COMP:11605"/>
        <dbReference type="ChEBI" id="CHEBI:15378"/>
        <dbReference type="ChEBI" id="CHEBI:30013"/>
        <dbReference type="ChEBI" id="CHEBI:30616"/>
        <dbReference type="ChEBI" id="CHEBI:61977"/>
        <dbReference type="ChEBI" id="CHEBI:456216"/>
        <dbReference type="EC" id="2.7.11.22"/>
    </reaction>
</comment>
<evidence type="ECO:0000256" key="10">
    <source>
        <dbReference type="ARBA" id="ARBA00022840"/>
    </source>
</evidence>
<dbReference type="GO" id="GO:0008353">
    <property type="term" value="F:RNA polymerase II CTD heptapeptide repeat kinase activity"/>
    <property type="evidence" value="ECO:0007669"/>
    <property type="project" value="UniProtKB-EC"/>
</dbReference>
<evidence type="ECO:0000313" key="18">
    <source>
        <dbReference type="EMBL" id="KFD66758.1"/>
    </source>
</evidence>
<dbReference type="GO" id="GO:0004693">
    <property type="term" value="F:cyclin-dependent protein serine/threonine kinase activity"/>
    <property type="evidence" value="ECO:0007669"/>
    <property type="project" value="UniProtKB-EC"/>
</dbReference>
<dbReference type="PROSITE" id="PS50011">
    <property type="entry name" value="PROTEIN_KINASE_DOM"/>
    <property type="match status" value="2"/>
</dbReference>
<comment type="subcellular location">
    <subcellularLocation>
        <location evidence="1">Nucleus</location>
    </subcellularLocation>
</comment>
<evidence type="ECO:0000256" key="8">
    <source>
        <dbReference type="ARBA" id="ARBA00022776"/>
    </source>
</evidence>
<dbReference type="InterPro" id="IPR008271">
    <property type="entry name" value="Ser/Thr_kinase_AS"/>
</dbReference>
<dbReference type="PANTHER" id="PTHR24056">
    <property type="entry name" value="CELL DIVISION PROTEIN KINASE"/>
    <property type="match status" value="1"/>
</dbReference>
<evidence type="ECO:0000313" key="19">
    <source>
        <dbReference type="Proteomes" id="UP000030764"/>
    </source>
</evidence>
<dbReference type="GO" id="GO:0090068">
    <property type="term" value="P:positive regulation of cell cycle process"/>
    <property type="evidence" value="ECO:0007669"/>
    <property type="project" value="UniProtKB-ARBA"/>
</dbReference>
<evidence type="ECO:0000256" key="12">
    <source>
        <dbReference type="ARBA" id="ARBA00023306"/>
    </source>
</evidence>
<evidence type="ECO:0000256" key="4">
    <source>
        <dbReference type="ARBA" id="ARBA00022553"/>
    </source>
</evidence>
<evidence type="ECO:0000256" key="7">
    <source>
        <dbReference type="ARBA" id="ARBA00022741"/>
    </source>
</evidence>
<keyword evidence="9" id="KW-0418">Kinase</keyword>
<dbReference type="Pfam" id="PF00069">
    <property type="entry name" value="Pkinase"/>
    <property type="match status" value="2"/>
</dbReference>
<sequence>MPGIREMASSDIEKLDKISEGTYGRTYKVACKINGMLFALKEVKPDNENGIPPVALREICILQQLLGHNNVIRFIKSFIEDAFIGFLFEYLPMNLKVYIDSLEPGKMMDSALVKKFLYQMATGTRFCHSRGILHRNLKPQNLLIDDKGVIKFSNFTLARDVHIPPEIFNSRESKPCYYSPEVLLGCRQYSIGLDIWTIGCIFAEMATRKPLFVGSSEVDQLFHIFRIMGAPTTSDWKEITSMPRYGDWFPKWYGQASDATDSLRDHLKDSLDEKGTYGVVYKARSKTTGRYYALKKIRLDHEESGIPSTALREICLLQEVACHPNVVKLEHVVMEENRLCLVFEFLSMDLRRYMDSLGPERLMDRKLLKSYLYQISDGMLFCHSRRIMHRDLKPQNLLIDEHGTIKLADFGLARAFGIPLRPYTHEVVTLWYRSPEVLLGCERYSLGLDIWSIGCIFAEMVTGKPLFPGDSEIDQLFRIFRVLGTPTKADWVDIEDLPEYKANFPKWYGNHLAEFVSTLDVHGFHLLANMLKYDPMCRITAKDILMHPYFNNMDKTMLPGYEAKMASLSLR</sequence>
<organism evidence="18">
    <name type="scientific">Trichuris suis</name>
    <name type="common">pig whipworm</name>
    <dbReference type="NCBI Taxonomy" id="68888"/>
    <lineage>
        <taxon>Eukaryota</taxon>
        <taxon>Metazoa</taxon>
        <taxon>Ecdysozoa</taxon>
        <taxon>Nematoda</taxon>
        <taxon>Enoplea</taxon>
        <taxon>Dorylaimia</taxon>
        <taxon>Trichinellida</taxon>
        <taxon>Trichuridae</taxon>
        <taxon>Trichuris</taxon>
    </lineage>
</organism>
<evidence type="ECO:0000256" key="1">
    <source>
        <dbReference type="ARBA" id="ARBA00004123"/>
    </source>
</evidence>
<dbReference type="InterPro" id="IPR000719">
    <property type="entry name" value="Prot_kinase_dom"/>
</dbReference>
<dbReference type="SUPFAM" id="SSF56112">
    <property type="entry name" value="Protein kinase-like (PK-like)"/>
    <property type="match status" value="2"/>
</dbReference>
<dbReference type="Proteomes" id="UP000030758">
    <property type="component" value="Unassembled WGS sequence"/>
</dbReference>
<keyword evidence="5" id="KW-0132">Cell division</keyword>
<dbReference type="GO" id="GO:0005634">
    <property type="term" value="C:nucleus"/>
    <property type="evidence" value="ECO:0007669"/>
    <property type="project" value="UniProtKB-SubCell"/>
</dbReference>
<evidence type="ECO:0000256" key="3">
    <source>
        <dbReference type="ARBA" id="ARBA00022527"/>
    </source>
</evidence>
<name>A0A085NBB2_9BILA</name>
<dbReference type="Gene3D" id="1.10.510.10">
    <property type="entry name" value="Transferase(Phosphotransferase) domain 1"/>
    <property type="match status" value="2"/>
</dbReference>
<evidence type="ECO:0000256" key="11">
    <source>
        <dbReference type="ARBA" id="ARBA00023242"/>
    </source>
</evidence>
<reference evidence="18 19" key="1">
    <citation type="journal article" date="2014" name="Nat. Genet.">
        <title>Genome and transcriptome of the porcine whipworm Trichuris suis.</title>
        <authorList>
            <person name="Jex A.R."/>
            <person name="Nejsum P."/>
            <person name="Schwarz E.M."/>
            <person name="Hu L."/>
            <person name="Young N.D."/>
            <person name="Hall R.S."/>
            <person name="Korhonen P.K."/>
            <person name="Liao S."/>
            <person name="Thamsborg S."/>
            <person name="Xia J."/>
            <person name="Xu P."/>
            <person name="Wang S."/>
            <person name="Scheerlinck J.P."/>
            <person name="Hofmann A."/>
            <person name="Sternberg P.W."/>
            <person name="Wang J."/>
            <person name="Gasser R.B."/>
        </authorList>
    </citation>
    <scope>NUCLEOTIDE SEQUENCE [LARGE SCALE GENOMIC DNA]</scope>
    <source>
        <strain evidence="18">DCEP-RM93F</strain>
        <strain evidence="17">DCEP-RM93M</strain>
    </source>
</reference>
<dbReference type="Proteomes" id="UP000030764">
    <property type="component" value="Unassembled WGS sequence"/>
</dbReference>
<dbReference type="GO" id="GO:0051446">
    <property type="term" value="P:positive regulation of meiotic cell cycle"/>
    <property type="evidence" value="ECO:0007669"/>
    <property type="project" value="UniProtKB-ARBA"/>
</dbReference>
<keyword evidence="7" id="KW-0547">Nucleotide-binding</keyword>
<keyword evidence="3" id="KW-0723">Serine/threonine-protein kinase</keyword>
<keyword evidence="10" id="KW-0067">ATP-binding</keyword>
<dbReference type="Gene3D" id="3.30.200.20">
    <property type="entry name" value="Phosphorylase Kinase, domain 1"/>
    <property type="match status" value="2"/>
</dbReference>
<dbReference type="PROSITE" id="PS00108">
    <property type="entry name" value="PROTEIN_KINASE_ST"/>
    <property type="match status" value="1"/>
</dbReference>
<dbReference type="GO" id="GO:0000086">
    <property type="term" value="P:G2/M transition of mitotic cell cycle"/>
    <property type="evidence" value="ECO:0007669"/>
    <property type="project" value="TreeGrafter"/>
</dbReference>
<accession>A0A085NBB2</accession>
<dbReference type="GO" id="GO:0005524">
    <property type="term" value="F:ATP binding"/>
    <property type="evidence" value="ECO:0007669"/>
    <property type="project" value="UniProtKB-KW"/>
</dbReference>
<keyword evidence="11" id="KW-0539">Nucleus</keyword>
<evidence type="ECO:0000259" key="16">
    <source>
        <dbReference type="PROSITE" id="PS50011"/>
    </source>
</evidence>
<evidence type="ECO:0000256" key="15">
    <source>
        <dbReference type="ARBA" id="ARBA00049280"/>
    </source>
</evidence>
<evidence type="ECO:0000256" key="13">
    <source>
        <dbReference type="ARBA" id="ARBA00047811"/>
    </source>
</evidence>
<dbReference type="FunFam" id="1.10.510.10:FF:000624">
    <property type="entry name" value="Mitogen-activated protein kinase"/>
    <property type="match status" value="1"/>
</dbReference>
<dbReference type="AlphaFoldDB" id="A0A085NBB2"/>
<evidence type="ECO:0000313" key="17">
    <source>
        <dbReference type="EMBL" id="KFD52306.1"/>
    </source>
</evidence>
<dbReference type="InterPro" id="IPR050108">
    <property type="entry name" value="CDK"/>
</dbReference>